<sequence length="211" mass="23006">MSNMQLVAQMVSLPGCAYKEEGEGSISVWFSLQCKWPGRPPFGSGRASSSSNPGHRGTTSSKQRTYTVDICYAKHGHLSGHPRHLGRPKLLYRGTSAAAKRAHQHLQQDSIWSYHEPSGQQHSLMALLKMAKVHPSYCTNINNSPPSSLAPTKETGPSTQPGRKEDKREVAISPPRERGAVLATLARKNEARSGRRNDDNDAGKNGLAPTE</sequence>
<reference evidence="2 3" key="1">
    <citation type="journal article" date="2023" name="Plants (Basel)">
        <title>Bridging the Gap: Combining Genomics and Transcriptomics Approaches to Understand Stylosanthes scabra, an Orphan Legume from the Brazilian Caatinga.</title>
        <authorList>
            <person name="Ferreira-Neto J.R.C."/>
            <person name="da Silva M.D."/>
            <person name="Binneck E."/>
            <person name="de Melo N.F."/>
            <person name="da Silva R.H."/>
            <person name="de Melo A.L.T.M."/>
            <person name="Pandolfi V."/>
            <person name="Bustamante F.O."/>
            <person name="Brasileiro-Vidal A.C."/>
            <person name="Benko-Iseppon A.M."/>
        </authorList>
    </citation>
    <scope>NUCLEOTIDE SEQUENCE [LARGE SCALE GENOMIC DNA]</scope>
    <source>
        <tissue evidence="2">Leaves</tissue>
    </source>
</reference>
<evidence type="ECO:0000313" key="2">
    <source>
        <dbReference type="EMBL" id="MED6160925.1"/>
    </source>
</evidence>
<evidence type="ECO:0000313" key="3">
    <source>
        <dbReference type="Proteomes" id="UP001341840"/>
    </source>
</evidence>
<accession>A0ABU6UKS7</accession>
<organism evidence="2 3">
    <name type="scientific">Stylosanthes scabra</name>
    <dbReference type="NCBI Taxonomy" id="79078"/>
    <lineage>
        <taxon>Eukaryota</taxon>
        <taxon>Viridiplantae</taxon>
        <taxon>Streptophyta</taxon>
        <taxon>Embryophyta</taxon>
        <taxon>Tracheophyta</taxon>
        <taxon>Spermatophyta</taxon>
        <taxon>Magnoliopsida</taxon>
        <taxon>eudicotyledons</taxon>
        <taxon>Gunneridae</taxon>
        <taxon>Pentapetalae</taxon>
        <taxon>rosids</taxon>
        <taxon>fabids</taxon>
        <taxon>Fabales</taxon>
        <taxon>Fabaceae</taxon>
        <taxon>Papilionoideae</taxon>
        <taxon>50 kb inversion clade</taxon>
        <taxon>dalbergioids sensu lato</taxon>
        <taxon>Dalbergieae</taxon>
        <taxon>Pterocarpus clade</taxon>
        <taxon>Stylosanthes</taxon>
    </lineage>
</organism>
<feature type="compositionally biased region" description="Polar residues" evidence="1">
    <location>
        <begin position="46"/>
        <end position="62"/>
    </location>
</feature>
<gene>
    <name evidence="2" type="ORF">PIB30_055866</name>
</gene>
<comment type="caution">
    <text evidence="2">The sequence shown here is derived from an EMBL/GenBank/DDBJ whole genome shotgun (WGS) entry which is preliminary data.</text>
</comment>
<proteinExistence type="predicted"/>
<feature type="compositionally biased region" description="Basic and acidic residues" evidence="1">
    <location>
        <begin position="187"/>
        <end position="202"/>
    </location>
</feature>
<dbReference type="EMBL" id="JASCZI010121269">
    <property type="protein sequence ID" value="MED6160925.1"/>
    <property type="molecule type" value="Genomic_DNA"/>
</dbReference>
<evidence type="ECO:0000256" key="1">
    <source>
        <dbReference type="SAM" id="MobiDB-lite"/>
    </source>
</evidence>
<feature type="region of interest" description="Disordered" evidence="1">
    <location>
        <begin position="41"/>
        <end position="62"/>
    </location>
</feature>
<feature type="compositionally biased region" description="Basic and acidic residues" evidence="1">
    <location>
        <begin position="162"/>
        <end position="179"/>
    </location>
</feature>
<protein>
    <submittedName>
        <fullName evidence="2">Uncharacterized protein</fullName>
    </submittedName>
</protein>
<name>A0ABU6UKS7_9FABA</name>
<feature type="compositionally biased region" description="Polar residues" evidence="1">
    <location>
        <begin position="139"/>
        <end position="161"/>
    </location>
</feature>
<feature type="region of interest" description="Disordered" evidence="1">
    <location>
        <begin position="139"/>
        <end position="211"/>
    </location>
</feature>
<dbReference type="Proteomes" id="UP001341840">
    <property type="component" value="Unassembled WGS sequence"/>
</dbReference>
<keyword evidence="3" id="KW-1185">Reference proteome</keyword>